<dbReference type="GO" id="GO:0000329">
    <property type="term" value="C:fungal-type vacuole membrane"/>
    <property type="evidence" value="ECO:0007669"/>
    <property type="project" value="InterPro"/>
</dbReference>
<feature type="domain" description="Tag1-like fourth Ig-like" evidence="4">
    <location>
        <begin position="593"/>
        <end position="706"/>
    </location>
</feature>
<dbReference type="Pfam" id="PF22786">
    <property type="entry name" value="Tag1_C"/>
    <property type="match status" value="1"/>
</dbReference>
<dbReference type="Pfam" id="PF26153">
    <property type="entry name" value="LEA-2L_5"/>
    <property type="match status" value="1"/>
</dbReference>
<keyword evidence="2" id="KW-0812">Transmembrane</keyword>
<proteinExistence type="predicted"/>
<evidence type="ECO:0008006" key="8">
    <source>
        <dbReference type="Google" id="ProtNLM"/>
    </source>
</evidence>
<dbReference type="Pfam" id="PF26174">
    <property type="entry name" value="LEA-2_1"/>
    <property type="match status" value="1"/>
</dbReference>
<evidence type="ECO:0000256" key="1">
    <source>
        <dbReference type="SAM" id="MobiDB-lite"/>
    </source>
</evidence>
<keyword evidence="2" id="KW-1133">Transmembrane helix</keyword>
<dbReference type="Pfam" id="PF26150">
    <property type="entry name" value="LEA-2_4"/>
    <property type="match status" value="1"/>
</dbReference>
<dbReference type="OrthoDB" id="5596576at2759"/>
<keyword evidence="7" id="KW-1185">Reference proteome</keyword>
<dbReference type="AlphaFoldDB" id="A0A6G1HSR0"/>
<feature type="domain" description="Tag1 C-terminal" evidence="3">
    <location>
        <begin position="469"/>
        <end position="581"/>
    </location>
</feature>
<dbReference type="EMBL" id="ML996698">
    <property type="protein sequence ID" value="KAF2399060.1"/>
    <property type="molecule type" value="Genomic_DNA"/>
</dbReference>
<feature type="compositionally biased region" description="Low complexity" evidence="1">
    <location>
        <begin position="9"/>
        <end position="38"/>
    </location>
</feature>
<feature type="region of interest" description="Disordered" evidence="1">
    <location>
        <begin position="721"/>
        <end position="743"/>
    </location>
</feature>
<dbReference type="InterPro" id="IPR059065">
    <property type="entry name" value="Ig_Tag1-like_4th"/>
</dbReference>
<organism evidence="6 7">
    <name type="scientific">Trichodelitschia bisporula</name>
    <dbReference type="NCBI Taxonomy" id="703511"/>
    <lineage>
        <taxon>Eukaryota</taxon>
        <taxon>Fungi</taxon>
        <taxon>Dikarya</taxon>
        <taxon>Ascomycota</taxon>
        <taxon>Pezizomycotina</taxon>
        <taxon>Dothideomycetes</taxon>
        <taxon>Dothideomycetes incertae sedis</taxon>
        <taxon>Phaeotrichales</taxon>
        <taxon>Phaeotrichaceae</taxon>
        <taxon>Trichodelitschia</taxon>
    </lineage>
</organism>
<dbReference type="InterPro" id="IPR046368">
    <property type="entry name" value="Tag1"/>
</dbReference>
<feature type="transmembrane region" description="Helical" evidence="2">
    <location>
        <begin position="80"/>
        <end position="103"/>
    </location>
</feature>
<evidence type="ECO:0000313" key="7">
    <source>
        <dbReference type="Proteomes" id="UP000799640"/>
    </source>
</evidence>
<evidence type="ECO:0000259" key="4">
    <source>
        <dbReference type="Pfam" id="PF26150"/>
    </source>
</evidence>
<gene>
    <name evidence="6" type="ORF">EJ06DRAFT_512087</name>
</gene>
<dbReference type="InterPro" id="IPR055011">
    <property type="entry name" value="Tag1_C"/>
</dbReference>
<reference evidence="6" key="1">
    <citation type="journal article" date="2020" name="Stud. Mycol.">
        <title>101 Dothideomycetes genomes: a test case for predicting lifestyles and emergence of pathogens.</title>
        <authorList>
            <person name="Haridas S."/>
            <person name="Albert R."/>
            <person name="Binder M."/>
            <person name="Bloem J."/>
            <person name="Labutti K."/>
            <person name="Salamov A."/>
            <person name="Andreopoulos B."/>
            <person name="Baker S."/>
            <person name="Barry K."/>
            <person name="Bills G."/>
            <person name="Bluhm B."/>
            <person name="Cannon C."/>
            <person name="Castanera R."/>
            <person name="Culley D."/>
            <person name="Daum C."/>
            <person name="Ezra D."/>
            <person name="Gonzalez J."/>
            <person name="Henrissat B."/>
            <person name="Kuo A."/>
            <person name="Liang C."/>
            <person name="Lipzen A."/>
            <person name="Lutzoni F."/>
            <person name="Magnuson J."/>
            <person name="Mondo S."/>
            <person name="Nolan M."/>
            <person name="Ohm R."/>
            <person name="Pangilinan J."/>
            <person name="Park H.-J."/>
            <person name="Ramirez L."/>
            <person name="Alfaro M."/>
            <person name="Sun H."/>
            <person name="Tritt A."/>
            <person name="Yoshinaga Y."/>
            <person name="Zwiers L.-H."/>
            <person name="Turgeon B."/>
            <person name="Goodwin S."/>
            <person name="Spatafora J."/>
            <person name="Crous P."/>
            <person name="Grigoriev I."/>
        </authorList>
    </citation>
    <scope>NUCLEOTIDE SEQUENCE</scope>
    <source>
        <strain evidence="6">CBS 262.69</strain>
    </source>
</reference>
<feature type="domain" description="Tag1-like fifth Ig-like" evidence="5">
    <location>
        <begin position="739"/>
        <end position="849"/>
    </location>
</feature>
<keyword evidence="2" id="KW-0472">Membrane</keyword>
<feature type="region of interest" description="Disordered" evidence="1">
    <location>
        <begin position="1"/>
        <end position="57"/>
    </location>
</feature>
<sequence length="862" mass="91982">MPDYATIDTPTRSSSRPASHRSTTSARSLRSSRTSEATPLLAPSSDDVDETTPLRSPSASSLLQDIIGDARKPEAKRPRWPSFVALGALCVLVALIMVAGFVVPQAAEEYAKQARVFEITSVSLPEFTATGARARVQGVFWLDADRVGRQSVRDLGRFGTWIARKVELRETRVRAYLPEYGDVVIGTAKVPGVKVDVRNGRKTVVDVLADLEPGDVDGIRQVADAWLAGRLGELTVRGVVDVTLKSGIFSLGRQTVEQSMVFAGDDVPALPAFNISKLNIHEVDLPDATQGMAADVTIKVQNGYPLDIVVPPLGFAILVDNCSPAEPFIMLADATTNWLAIHPREDVVLNVTGVVRRLPDAFTAACPDSEFSPLDTLLGSYMHGEDTTIHVRGSDAPSLDTPRWISDLISGITVPVPIPGHSFGNLVRNFTLADVHFSLPDPMADPDTPESNPQISATIKAVIALPEEMNLSLDVNKIRATADIFYKKRKLGVLDLHKWQPATSHPLGDAAGPALLIESAIASAPLSITDDDVFADVVQALLFGSKPLMLSVTAAVDVHLDTALGPLTIRRVPAQGTVPVKPIRGPGTGGFVPQVGNLSIIETTEDSLTIAAVVNVTNPTMYKASVPYADVLILVNGTRVGHAMVRDMVVVPGVNAGLKVMAVWNPAAGGRNASAVGRALLSQYISGRNVSLTLRTHAGTLPSQPRLGRALSFLNLTLPAPRLGGPPPPSDPNDGDDEDDGKPHFIRAATMHLLSSTADFTLLSPLQHTTLFITRINATSFYKGAPVGKILHDLPFAVPPGESLSPRLGVEWDLGSVGYEAVKRALGGTLRLSARAEVGVRVGRWEERVDFVGKGIGAHVRL</sequence>
<dbReference type="PANTHER" id="PTHR35895:SF3">
    <property type="entry name" value="PRE-RRNA PROCESSING PROTEIN"/>
    <property type="match status" value="1"/>
</dbReference>
<evidence type="ECO:0000256" key="2">
    <source>
        <dbReference type="SAM" id="Phobius"/>
    </source>
</evidence>
<name>A0A6G1HSR0_9PEZI</name>
<evidence type="ECO:0000259" key="5">
    <source>
        <dbReference type="Pfam" id="PF26153"/>
    </source>
</evidence>
<evidence type="ECO:0000313" key="6">
    <source>
        <dbReference type="EMBL" id="KAF2399060.1"/>
    </source>
</evidence>
<evidence type="ECO:0000259" key="3">
    <source>
        <dbReference type="Pfam" id="PF22786"/>
    </source>
</evidence>
<dbReference type="PANTHER" id="PTHR35895">
    <property type="entry name" value="CHROMOSOME 16, WHOLE GENOME SHOTGUN SEQUENCE"/>
    <property type="match status" value="1"/>
</dbReference>
<protein>
    <recommendedName>
        <fullName evidence="8">Pre-rRNA processing protein</fullName>
    </recommendedName>
</protein>
<dbReference type="InterPro" id="IPR059066">
    <property type="entry name" value="Ig_Tag1-like_5th"/>
</dbReference>
<accession>A0A6G1HSR0</accession>
<dbReference type="Proteomes" id="UP000799640">
    <property type="component" value="Unassembled WGS sequence"/>
</dbReference>